<dbReference type="InterPro" id="IPR043128">
    <property type="entry name" value="Rev_trsase/Diguanyl_cyclase"/>
</dbReference>
<dbReference type="Gene3D" id="3.30.450.40">
    <property type="match status" value="1"/>
</dbReference>
<dbReference type="NCBIfam" id="TIGR00254">
    <property type="entry name" value="GGDEF"/>
    <property type="match status" value="1"/>
</dbReference>
<accession>A0A1F6AB36</accession>
<dbReference type="Pfam" id="PF13185">
    <property type="entry name" value="GAF_2"/>
    <property type="match status" value="1"/>
</dbReference>
<dbReference type="SUPFAM" id="SSF55785">
    <property type="entry name" value="PYP-like sensor domain (PAS domain)"/>
    <property type="match status" value="1"/>
</dbReference>
<evidence type="ECO:0000313" key="2">
    <source>
        <dbReference type="EMBL" id="OGG21643.1"/>
    </source>
</evidence>
<name>A0A1F6AB36_9BACT</name>
<dbReference type="GO" id="GO:0043709">
    <property type="term" value="P:cell adhesion involved in single-species biofilm formation"/>
    <property type="evidence" value="ECO:0007669"/>
    <property type="project" value="TreeGrafter"/>
</dbReference>
<dbReference type="GO" id="GO:0052621">
    <property type="term" value="F:diguanylate cyclase activity"/>
    <property type="evidence" value="ECO:0007669"/>
    <property type="project" value="TreeGrafter"/>
</dbReference>
<gene>
    <name evidence="2" type="ORF">A3D03_04580</name>
</gene>
<dbReference type="SMART" id="SM00065">
    <property type="entry name" value="GAF"/>
    <property type="match status" value="1"/>
</dbReference>
<dbReference type="SMART" id="SM00267">
    <property type="entry name" value="GGDEF"/>
    <property type="match status" value="1"/>
</dbReference>
<dbReference type="PANTHER" id="PTHR45138:SF9">
    <property type="entry name" value="DIGUANYLATE CYCLASE DGCM-RELATED"/>
    <property type="match status" value="1"/>
</dbReference>
<dbReference type="InterPro" id="IPR050469">
    <property type="entry name" value="Diguanylate_Cyclase"/>
</dbReference>
<evidence type="ECO:0000259" key="1">
    <source>
        <dbReference type="PROSITE" id="PS50887"/>
    </source>
</evidence>
<dbReference type="PANTHER" id="PTHR45138">
    <property type="entry name" value="REGULATORY COMPONENTS OF SENSORY TRANSDUCTION SYSTEM"/>
    <property type="match status" value="1"/>
</dbReference>
<dbReference type="PROSITE" id="PS50887">
    <property type="entry name" value="GGDEF"/>
    <property type="match status" value="1"/>
</dbReference>
<dbReference type="GO" id="GO:0005886">
    <property type="term" value="C:plasma membrane"/>
    <property type="evidence" value="ECO:0007669"/>
    <property type="project" value="TreeGrafter"/>
</dbReference>
<dbReference type="InterPro" id="IPR029016">
    <property type="entry name" value="GAF-like_dom_sf"/>
</dbReference>
<dbReference type="InterPro" id="IPR035965">
    <property type="entry name" value="PAS-like_dom_sf"/>
</dbReference>
<feature type="domain" description="GGDEF" evidence="1">
    <location>
        <begin position="345"/>
        <end position="492"/>
    </location>
</feature>
<dbReference type="InterPro" id="IPR029787">
    <property type="entry name" value="Nucleotide_cyclase"/>
</dbReference>
<reference evidence="2 3" key="1">
    <citation type="journal article" date="2016" name="Nat. Commun.">
        <title>Thousands of microbial genomes shed light on interconnected biogeochemical processes in an aquifer system.</title>
        <authorList>
            <person name="Anantharaman K."/>
            <person name="Brown C.T."/>
            <person name="Hug L.A."/>
            <person name="Sharon I."/>
            <person name="Castelle C.J."/>
            <person name="Probst A.J."/>
            <person name="Thomas B.C."/>
            <person name="Singh A."/>
            <person name="Wilkins M.J."/>
            <person name="Karaoz U."/>
            <person name="Brodie E.L."/>
            <person name="Williams K.H."/>
            <person name="Hubbard S.S."/>
            <person name="Banfield J.F."/>
        </authorList>
    </citation>
    <scope>NUCLEOTIDE SEQUENCE [LARGE SCALE GENOMIC DNA]</scope>
</reference>
<dbReference type="Gene3D" id="3.30.70.270">
    <property type="match status" value="1"/>
</dbReference>
<comment type="caution">
    <text evidence="2">The sequence shown here is derived from an EMBL/GenBank/DDBJ whole genome shotgun (WGS) entry which is preliminary data.</text>
</comment>
<dbReference type="GO" id="GO:1902201">
    <property type="term" value="P:negative regulation of bacterial-type flagellum-dependent cell motility"/>
    <property type="evidence" value="ECO:0007669"/>
    <property type="project" value="TreeGrafter"/>
</dbReference>
<sequence length="528" mass="58835">MADSSPSTPRIGLNAAESRYLIPLRTPILQITSNGDIRWTNHQALSDYGGKSATDLVGKNIQDLSANPQTSENLTALFKLTMKANVQFKLGIPIEKIQLPEVEIKNAKGRRRVIQYRPTLIELETGGIKEKVFQIEATDTTQQKQAEALAKAAELISKDLSIEEILANMRGILRTLVPHDTADVMILDDQGNTTSNISWGYDEKSIPVLRTPFVTSIENLPILNEIYRQDQPIIVPNTAIDTRWKTTPKSEEKSVASYLGVPIHAGGRIIGILNLNHFHPDIFVDQDVQLLQKFADQLGQAFHNAGKLEEAQRLAMIDPLTELPNRRKFLVELRKEIERAVRGNHQLSLICCDIDRFSEFNDFISHPAGDQVLRNYAEVLKGCTRNIDCPSRGGEGSDEFTIILPETDTKGAVLIANRIKSKLSDLPGFEALKSGYSTKHHRKIEIGNTLTIGTTMGIATLDEIRNPEREGKINQIHDATERNKAHMALLDEYMVKLYELADKRLISAKDQKGSIVADDENLSPSPQG</sequence>
<dbReference type="SUPFAM" id="SSF55073">
    <property type="entry name" value="Nucleotide cyclase"/>
    <property type="match status" value="1"/>
</dbReference>
<organism evidence="2 3">
    <name type="scientific">Candidatus Gottesmanbacteria bacterium RIFCSPHIGHO2_02_FULL_40_13</name>
    <dbReference type="NCBI Taxonomy" id="1798384"/>
    <lineage>
        <taxon>Bacteria</taxon>
        <taxon>Candidatus Gottesmaniibacteriota</taxon>
    </lineage>
</organism>
<dbReference type="InterPro" id="IPR000160">
    <property type="entry name" value="GGDEF_dom"/>
</dbReference>
<dbReference type="Proteomes" id="UP000177092">
    <property type="component" value="Unassembled WGS sequence"/>
</dbReference>
<dbReference type="AlphaFoldDB" id="A0A1F6AB36"/>
<protein>
    <recommendedName>
        <fullName evidence="1">GGDEF domain-containing protein</fullName>
    </recommendedName>
</protein>
<evidence type="ECO:0000313" key="3">
    <source>
        <dbReference type="Proteomes" id="UP000177092"/>
    </source>
</evidence>
<dbReference type="InterPro" id="IPR003018">
    <property type="entry name" value="GAF"/>
</dbReference>
<proteinExistence type="predicted"/>
<dbReference type="SUPFAM" id="SSF55781">
    <property type="entry name" value="GAF domain-like"/>
    <property type="match status" value="1"/>
</dbReference>
<dbReference type="EMBL" id="MFJN01000019">
    <property type="protein sequence ID" value="OGG21643.1"/>
    <property type="molecule type" value="Genomic_DNA"/>
</dbReference>
<dbReference type="CDD" id="cd01949">
    <property type="entry name" value="GGDEF"/>
    <property type="match status" value="1"/>
</dbReference>
<dbReference type="Pfam" id="PF00990">
    <property type="entry name" value="GGDEF"/>
    <property type="match status" value="1"/>
</dbReference>
<dbReference type="Gene3D" id="3.30.450.20">
    <property type="entry name" value="PAS domain"/>
    <property type="match status" value="1"/>
</dbReference>
<dbReference type="STRING" id="1798384.A3D03_04580"/>